<evidence type="ECO:0000313" key="5">
    <source>
        <dbReference type="Proteomes" id="UP000186108"/>
    </source>
</evidence>
<evidence type="ECO:0000259" key="3">
    <source>
        <dbReference type="Pfam" id="PF00171"/>
    </source>
</evidence>
<dbReference type="PATRIC" id="fig|37919.13.peg.7997"/>
<dbReference type="Pfam" id="PF00171">
    <property type="entry name" value="Aldedh"/>
    <property type="match status" value="1"/>
</dbReference>
<dbReference type="EMBL" id="CP009112">
    <property type="protein sequence ID" value="ANS32192.1"/>
    <property type="molecule type" value="Genomic_DNA"/>
</dbReference>
<evidence type="ECO:0000256" key="1">
    <source>
        <dbReference type="ARBA" id="ARBA00009986"/>
    </source>
</evidence>
<dbReference type="Proteomes" id="UP000186108">
    <property type="component" value="Plasmid pR1CP1"/>
</dbReference>
<protein>
    <submittedName>
        <fullName evidence="4">Gamma-aminobutyraldehyde dehydrogenase</fullName>
    </submittedName>
</protein>
<dbReference type="AlphaFoldDB" id="A0A1B1KHU7"/>
<dbReference type="GO" id="GO:0016620">
    <property type="term" value="F:oxidoreductase activity, acting on the aldehyde or oxo group of donors, NAD or NADP as acceptor"/>
    <property type="evidence" value="ECO:0007669"/>
    <property type="project" value="InterPro"/>
</dbReference>
<dbReference type="Gene3D" id="3.40.309.10">
    <property type="entry name" value="Aldehyde Dehydrogenase, Chain A, domain 2"/>
    <property type="match status" value="1"/>
</dbReference>
<geneLocation type="plasmid" evidence="5">
    <name>pr1cp1</name>
</geneLocation>
<dbReference type="InterPro" id="IPR016162">
    <property type="entry name" value="Ald_DH_N"/>
</dbReference>
<reference evidence="4 5" key="1">
    <citation type="submission" date="2014-07" db="EMBL/GenBank/DDBJ databases">
        <authorList>
            <person name="Zhang J.E."/>
            <person name="Yang H."/>
            <person name="Guo J."/>
            <person name="Deng Z."/>
            <person name="Luo H."/>
            <person name="Luo M."/>
            <person name="Zhao B."/>
        </authorList>
    </citation>
    <scope>NUCLEOTIDE SEQUENCE [LARGE SCALE GENOMIC DNA]</scope>
    <source>
        <strain evidence="4 5">1CP</strain>
        <plasmid evidence="5">Plasmid pr1cp1</plasmid>
    </source>
</reference>
<sequence length="476" mass="50328">MTQIRSQNFIGGRWVDPADGARAPITNPATGTVIGEVAASSRADVNRAVDAAESGWQTWRETTPRERSEYLFALADAMAANKSELADLESANVGKPILNARGEVDEAIDGLRFFAGAIRSSEGLASNGFRRGTTSIVSREPIGVVGLITAWNFPLMGAIWKVGAALAAGNACVLKPAEQTPLTTLALAELAAPILPPGVLNVITGQGDPVGSALSQHPKIRMVSVTGAVTTGKAVAAAAAHTLKRVHLELGGNCPAIVFGDADLDAVVAGIRQAATVNSGQVCLSASRLLVAKSCYDDLLDRLVPAFESVRVGAPEEGEHIEMGPLAYRGHRDRVVDYIHSAQNAKILTGHLDPDSDSNFVTPTVITGVEQGDTIVQEEIFGPVVTVQPFDTDAQAVEWANGTPFGLAASLWTRDLNRAMNTAPRLEFGTVWMNDHLSMLPEMPHGGVKDSGYGSEGSSYGIDEFTQVKHLWIKHG</sequence>
<keyword evidence="2" id="KW-0560">Oxidoreductase</keyword>
<proteinExistence type="inferred from homology"/>
<keyword evidence="4" id="KW-0614">Plasmid</keyword>
<accession>A0A1B1KHU7</accession>
<evidence type="ECO:0000256" key="2">
    <source>
        <dbReference type="ARBA" id="ARBA00023002"/>
    </source>
</evidence>
<dbReference type="PANTHER" id="PTHR11699">
    <property type="entry name" value="ALDEHYDE DEHYDROGENASE-RELATED"/>
    <property type="match status" value="1"/>
</dbReference>
<organism evidence="4 5">
    <name type="scientific">Rhodococcus opacus</name>
    <name type="common">Nocardia opaca</name>
    <dbReference type="NCBI Taxonomy" id="37919"/>
    <lineage>
        <taxon>Bacteria</taxon>
        <taxon>Bacillati</taxon>
        <taxon>Actinomycetota</taxon>
        <taxon>Actinomycetes</taxon>
        <taxon>Mycobacteriales</taxon>
        <taxon>Nocardiaceae</taxon>
        <taxon>Rhodococcus</taxon>
    </lineage>
</organism>
<dbReference type="InterPro" id="IPR015590">
    <property type="entry name" value="Aldehyde_DH_dom"/>
</dbReference>
<name>A0A1B1KHU7_RHOOP</name>
<gene>
    <name evidence="4" type="ORF">R1CP_37965</name>
</gene>
<feature type="domain" description="Aldehyde dehydrogenase" evidence="3">
    <location>
        <begin position="14"/>
        <end position="470"/>
    </location>
</feature>
<dbReference type="InterPro" id="IPR016161">
    <property type="entry name" value="Ald_DH/histidinol_DH"/>
</dbReference>
<dbReference type="InterPro" id="IPR016163">
    <property type="entry name" value="Ald_DH_C"/>
</dbReference>
<dbReference type="FunFam" id="3.40.605.10:FF:000007">
    <property type="entry name" value="NAD/NADP-dependent betaine aldehyde dehydrogenase"/>
    <property type="match status" value="1"/>
</dbReference>
<dbReference type="RefSeq" id="WP_081315581.1">
    <property type="nucleotide sequence ID" value="NZ_CP009112.1"/>
</dbReference>
<comment type="similarity">
    <text evidence="1">Belongs to the aldehyde dehydrogenase family.</text>
</comment>
<evidence type="ECO:0000313" key="4">
    <source>
        <dbReference type="EMBL" id="ANS32192.1"/>
    </source>
</evidence>
<dbReference type="SUPFAM" id="SSF53720">
    <property type="entry name" value="ALDH-like"/>
    <property type="match status" value="1"/>
</dbReference>
<dbReference type="Gene3D" id="3.40.605.10">
    <property type="entry name" value="Aldehyde Dehydrogenase, Chain A, domain 1"/>
    <property type="match status" value="1"/>
</dbReference>